<keyword evidence="3" id="KW-1003">Cell membrane</keyword>
<organism evidence="9 10">
    <name type="scientific">Paenibacillus validus</name>
    <dbReference type="NCBI Taxonomy" id="44253"/>
    <lineage>
        <taxon>Bacteria</taxon>
        <taxon>Bacillati</taxon>
        <taxon>Bacillota</taxon>
        <taxon>Bacilli</taxon>
        <taxon>Bacillales</taxon>
        <taxon>Paenibacillaceae</taxon>
        <taxon>Paenibacillus</taxon>
    </lineage>
</organism>
<keyword evidence="5 7" id="KW-1133">Transmembrane helix</keyword>
<evidence type="ECO:0000256" key="3">
    <source>
        <dbReference type="ARBA" id="ARBA00022475"/>
    </source>
</evidence>
<proteinExistence type="inferred from homology"/>
<keyword evidence="2 7" id="KW-0813">Transport</keyword>
<dbReference type="Pfam" id="PF00528">
    <property type="entry name" value="BPD_transp_1"/>
    <property type="match status" value="1"/>
</dbReference>
<dbReference type="RefSeq" id="WP_054796221.1">
    <property type="nucleotide sequence ID" value="NZ_JARTHJ010000053.1"/>
</dbReference>
<feature type="transmembrane region" description="Helical" evidence="7">
    <location>
        <begin position="136"/>
        <end position="155"/>
    </location>
</feature>
<dbReference type="PANTHER" id="PTHR30151">
    <property type="entry name" value="ALKANE SULFONATE ABC TRANSPORTER-RELATED, MEMBRANE SUBUNIT"/>
    <property type="match status" value="1"/>
</dbReference>
<feature type="transmembrane region" description="Helical" evidence="7">
    <location>
        <begin position="77"/>
        <end position="98"/>
    </location>
</feature>
<evidence type="ECO:0000256" key="4">
    <source>
        <dbReference type="ARBA" id="ARBA00022692"/>
    </source>
</evidence>
<evidence type="ECO:0000259" key="8">
    <source>
        <dbReference type="PROSITE" id="PS50928"/>
    </source>
</evidence>
<keyword evidence="4 7" id="KW-0812">Transmembrane</keyword>
<reference evidence="9 10" key="1">
    <citation type="submission" date="2019-11" db="EMBL/GenBank/DDBJ databases">
        <title>Draft genome sequences of five Paenibacillus species of dairy origin.</title>
        <authorList>
            <person name="Olajide A.M."/>
            <person name="Chen S."/>
            <person name="Lapointe G."/>
        </authorList>
    </citation>
    <scope>NUCLEOTIDE SEQUENCE [LARGE SCALE GENOMIC DNA]</scope>
    <source>
        <strain evidence="9 10">2CS3</strain>
    </source>
</reference>
<evidence type="ECO:0000313" key="9">
    <source>
        <dbReference type="EMBL" id="MUG69887.1"/>
    </source>
</evidence>
<feature type="domain" description="ABC transmembrane type-1" evidence="8">
    <location>
        <begin position="70"/>
        <end position="250"/>
    </location>
</feature>
<sequence>MRNSQTSKWFRWYHKSEQLILGFTGMILVVAVWQMASALGWINTFLVSSPSQILSSAIEQTTKGAIWADFQVTAIEFIIAFGISAVIGILCGLVMGWYRHIEYVADPFLWFFYSTPLIAFYPLFVMWLGLGFKTVVMMGFLMAVIPITINTFAGAKGTNPILIRAARSFGATNRQMLLKISLPSALPMIVTGCRIGVERSLIGVIVGEMFSSNSGLGFRISYYGSRLQTANLFVSLVLVVLFGLILTQLIRLVEARLQNWQPKS</sequence>
<evidence type="ECO:0000256" key="7">
    <source>
        <dbReference type="RuleBase" id="RU363032"/>
    </source>
</evidence>
<name>A0A7X2Z7W6_9BACL</name>
<evidence type="ECO:0000256" key="1">
    <source>
        <dbReference type="ARBA" id="ARBA00004651"/>
    </source>
</evidence>
<evidence type="ECO:0000256" key="6">
    <source>
        <dbReference type="ARBA" id="ARBA00023136"/>
    </source>
</evidence>
<evidence type="ECO:0000313" key="10">
    <source>
        <dbReference type="Proteomes" id="UP000450917"/>
    </source>
</evidence>
<dbReference type="Proteomes" id="UP000450917">
    <property type="component" value="Unassembled WGS sequence"/>
</dbReference>
<dbReference type="PANTHER" id="PTHR30151:SF41">
    <property type="entry name" value="ABC TRANSPORTER PERMEASE PROTEIN"/>
    <property type="match status" value="1"/>
</dbReference>
<keyword evidence="10" id="KW-1185">Reference proteome</keyword>
<keyword evidence="6 7" id="KW-0472">Membrane</keyword>
<protein>
    <submittedName>
        <fullName evidence="9">ABC transporter permease subunit</fullName>
    </submittedName>
</protein>
<dbReference type="EMBL" id="WNZX01000002">
    <property type="protein sequence ID" value="MUG69887.1"/>
    <property type="molecule type" value="Genomic_DNA"/>
</dbReference>
<comment type="caution">
    <text evidence="9">The sequence shown here is derived from an EMBL/GenBank/DDBJ whole genome shotgun (WGS) entry which is preliminary data.</text>
</comment>
<feature type="transmembrane region" description="Helical" evidence="7">
    <location>
        <begin position="110"/>
        <end position="130"/>
    </location>
</feature>
<dbReference type="AlphaFoldDB" id="A0A7X2Z7W6"/>
<dbReference type="SUPFAM" id="SSF161098">
    <property type="entry name" value="MetI-like"/>
    <property type="match status" value="1"/>
</dbReference>
<dbReference type="Gene3D" id="1.10.3720.10">
    <property type="entry name" value="MetI-like"/>
    <property type="match status" value="1"/>
</dbReference>
<dbReference type="CDD" id="cd06261">
    <property type="entry name" value="TM_PBP2"/>
    <property type="match status" value="1"/>
</dbReference>
<dbReference type="GO" id="GO:0055085">
    <property type="term" value="P:transmembrane transport"/>
    <property type="evidence" value="ECO:0007669"/>
    <property type="project" value="InterPro"/>
</dbReference>
<feature type="transmembrane region" description="Helical" evidence="7">
    <location>
        <begin position="232"/>
        <end position="253"/>
    </location>
</feature>
<dbReference type="PROSITE" id="PS50928">
    <property type="entry name" value="ABC_TM1"/>
    <property type="match status" value="1"/>
</dbReference>
<comment type="similarity">
    <text evidence="7">Belongs to the binding-protein-dependent transport system permease family.</text>
</comment>
<accession>A0A7X2Z7W6</accession>
<evidence type="ECO:0000256" key="5">
    <source>
        <dbReference type="ARBA" id="ARBA00022989"/>
    </source>
</evidence>
<feature type="transmembrane region" description="Helical" evidence="7">
    <location>
        <begin position="20"/>
        <end position="42"/>
    </location>
</feature>
<gene>
    <name evidence="9" type="ORF">GNP93_04265</name>
</gene>
<dbReference type="GO" id="GO:0005886">
    <property type="term" value="C:plasma membrane"/>
    <property type="evidence" value="ECO:0007669"/>
    <property type="project" value="UniProtKB-SubCell"/>
</dbReference>
<dbReference type="InterPro" id="IPR035906">
    <property type="entry name" value="MetI-like_sf"/>
</dbReference>
<dbReference type="InterPro" id="IPR000515">
    <property type="entry name" value="MetI-like"/>
</dbReference>
<evidence type="ECO:0000256" key="2">
    <source>
        <dbReference type="ARBA" id="ARBA00022448"/>
    </source>
</evidence>
<comment type="subcellular location">
    <subcellularLocation>
        <location evidence="1 7">Cell membrane</location>
        <topology evidence="1 7">Multi-pass membrane protein</topology>
    </subcellularLocation>
</comment>